<evidence type="ECO:0000256" key="5">
    <source>
        <dbReference type="SAM" id="Phobius"/>
    </source>
</evidence>
<keyword evidence="2 5" id="KW-0812">Transmembrane</keyword>
<evidence type="ECO:0000313" key="7">
    <source>
        <dbReference type="EMBL" id="SDL80866.1"/>
    </source>
</evidence>
<organism evidence="7 8">
    <name type="scientific">Dendrosporobacter quercicolus</name>
    <dbReference type="NCBI Taxonomy" id="146817"/>
    <lineage>
        <taxon>Bacteria</taxon>
        <taxon>Bacillati</taxon>
        <taxon>Bacillota</taxon>
        <taxon>Negativicutes</taxon>
        <taxon>Selenomonadales</taxon>
        <taxon>Sporomusaceae</taxon>
        <taxon>Dendrosporobacter</taxon>
    </lineage>
</organism>
<dbReference type="EMBL" id="FNHB01000001">
    <property type="protein sequence ID" value="SDL80866.1"/>
    <property type="molecule type" value="Genomic_DNA"/>
</dbReference>
<feature type="transmembrane region" description="Helical" evidence="5">
    <location>
        <begin position="117"/>
        <end position="137"/>
    </location>
</feature>
<keyword evidence="7" id="KW-0436">Ligase</keyword>
<reference evidence="7 8" key="1">
    <citation type="submission" date="2016-10" db="EMBL/GenBank/DDBJ databases">
        <authorList>
            <person name="de Groot N.N."/>
        </authorList>
    </citation>
    <scope>NUCLEOTIDE SEQUENCE [LARGE SCALE GENOMIC DNA]</scope>
    <source>
        <strain evidence="7 8">DSM 1736</strain>
    </source>
</reference>
<comment type="subcellular location">
    <subcellularLocation>
        <location evidence="1">Membrane</location>
        <topology evidence="1">Multi-pass membrane protein</topology>
    </subcellularLocation>
</comment>
<sequence>MHRAYDKTERHLDCIIEHCIVAVAFFLPLSVNFSTGFLIAGVAFWLLKMLLSRNFMLKRGPFDGLIALFIAISAASILVSPDMNYSFYNYYHLMGRYIFLYYLVIHNIQTPEQLKRLVWSVLGSAVPVMLYGFYQYLFGVDIAVLEWVDGEQFPDLKVRVFSTLQNPNLLAGFLVMMMALACGLGCKVRQASRRLLFLLLFVLLGICLGLTYSRGAWVSVAFVVGLYGVLYNKKALWLLILIPIGLFLAQDAFTERLMSIFNPTDTSSTLRIALWESTLAMIADNPVLGIGWGAYWLVYPQYDFFIQDAATTIFHAHNMYLNIAAEIGIPGLIVFLLILCGHIRTAWLLINTVNEGWPAGLLLGLISALAGLAVSGFTDFIMFNVQMSMLFWLFNALIVVVWRQGYQMKTERCLTKKM</sequence>
<feature type="transmembrane region" description="Helical" evidence="5">
    <location>
        <begin position="235"/>
        <end position="253"/>
    </location>
</feature>
<feature type="transmembrane region" description="Helical" evidence="5">
    <location>
        <begin position="274"/>
        <end position="299"/>
    </location>
</feature>
<name>A0A1G9N2S2_9FIRM</name>
<feature type="transmembrane region" description="Helical" evidence="5">
    <location>
        <begin position="319"/>
        <end position="339"/>
    </location>
</feature>
<gene>
    <name evidence="7" type="ORF">SAMN04488502_101879</name>
</gene>
<dbReference type="PANTHER" id="PTHR37422">
    <property type="entry name" value="TEICHURONIC ACID BIOSYNTHESIS PROTEIN TUAE"/>
    <property type="match status" value="1"/>
</dbReference>
<feature type="transmembrane region" description="Helical" evidence="5">
    <location>
        <begin position="63"/>
        <end position="81"/>
    </location>
</feature>
<evidence type="ECO:0000259" key="6">
    <source>
        <dbReference type="Pfam" id="PF04932"/>
    </source>
</evidence>
<dbReference type="Proteomes" id="UP000214880">
    <property type="component" value="Unassembled WGS sequence"/>
</dbReference>
<evidence type="ECO:0000313" key="8">
    <source>
        <dbReference type="Proteomes" id="UP000214880"/>
    </source>
</evidence>
<dbReference type="PANTHER" id="PTHR37422:SF13">
    <property type="entry name" value="LIPOPOLYSACCHARIDE BIOSYNTHESIS PROTEIN PA4999-RELATED"/>
    <property type="match status" value="1"/>
</dbReference>
<evidence type="ECO:0000256" key="2">
    <source>
        <dbReference type="ARBA" id="ARBA00022692"/>
    </source>
</evidence>
<feature type="domain" description="O-antigen ligase-related" evidence="6">
    <location>
        <begin position="199"/>
        <end position="336"/>
    </location>
</feature>
<dbReference type="InterPro" id="IPR007016">
    <property type="entry name" value="O-antigen_ligase-rel_domated"/>
</dbReference>
<dbReference type="GO" id="GO:0016020">
    <property type="term" value="C:membrane"/>
    <property type="evidence" value="ECO:0007669"/>
    <property type="project" value="UniProtKB-SubCell"/>
</dbReference>
<evidence type="ECO:0000256" key="4">
    <source>
        <dbReference type="ARBA" id="ARBA00023136"/>
    </source>
</evidence>
<dbReference type="Pfam" id="PF04932">
    <property type="entry name" value="Wzy_C"/>
    <property type="match status" value="1"/>
</dbReference>
<keyword evidence="3 5" id="KW-1133">Transmembrane helix</keyword>
<proteinExistence type="predicted"/>
<keyword evidence="8" id="KW-1185">Reference proteome</keyword>
<dbReference type="AlphaFoldDB" id="A0A1G9N2S2"/>
<feature type="transmembrane region" description="Helical" evidence="5">
    <location>
        <begin position="169"/>
        <end position="188"/>
    </location>
</feature>
<dbReference type="OrthoDB" id="9806320at2"/>
<feature type="transmembrane region" description="Helical" evidence="5">
    <location>
        <begin position="195"/>
        <end position="215"/>
    </location>
</feature>
<evidence type="ECO:0000256" key="1">
    <source>
        <dbReference type="ARBA" id="ARBA00004141"/>
    </source>
</evidence>
<dbReference type="STRING" id="146817.SAMN04488502_101879"/>
<feature type="transmembrane region" description="Helical" evidence="5">
    <location>
        <begin position="383"/>
        <end position="402"/>
    </location>
</feature>
<dbReference type="GO" id="GO:0016874">
    <property type="term" value="F:ligase activity"/>
    <property type="evidence" value="ECO:0007669"/>
    <property type="project" value="UniProtKB-KW"/>
</dbReference>
<dbReference type="InterPro" id="IPR051533">
    <property type="entry name" value="WaaL-like"/>
</dbReference>
<feature type="transmembrane region" description="Helical" evidence="5">
    <location>
        <begin position="359"/>
        <end position="377"/>
    </location>
</feature>
<keyword evidence="4 5" id="KW-0472">Membrane</keyword>
<dbReference type="RefSeq" id="WP_092068757.1">
    <property type="nucleotide sequence ID" value="NZ_FNHB01000001.1"/>
</dbReference>
<accession>A0A1G9N2S2</accession>
<protein>
    <submittedName>
        <fullName evidence="7">O-Antigen ligase</fullName>
    </submittedName>
</protein>
<evidence type="ECO:0000256" key="3">
    <source>
        <dbReference type="ARBA" id="ARBA00022989"/>
    </source>
</evidence>